<proteinExistence type="predicted"/>
<evidence type="ECO:0000313" key="2">
    <source>
        <dbReference type="EMBL" id="KAF5378643.1"/>
    </source>
</evidence>
<accession>A0A8H5H8E5</accession>
<organism evidence="2 3">
    <name type="scientific">Collybiopsis confluens</name>
    <dbReference type="NCBI Taxonomy" id="2823264"/>
    <lineage>
        <taxon>Eukaryota</taxon>
        <taxon>Fungi</taxon>
        <taxon>Dikarya</taxon>
        <taxon>Basidiomycota</taxon>
        <taxon>Agaricomycotina</taxon>
        <taxon>Agaricomycetes</taxon>
        <taxon>Agaricomycetidae</taxon>
        <taxon>Agaricales</taxon>
        <taxon>Marasmiineae</taxon>
        <taxon>Omphalotaceae</taxon>
        <taxon>Collybiopsis</taxon>
    </lineage>
</organism>
<reference evidence="2 3" key="1">
    <citation type="journal article" date="2020" name="ISME J.">
        <title>Uncovering the hidden diversity of litter-decomposition mechanisms in mushroom-forming fungi.</title>
        <authorList>
            <person name="Floudas D."/>
            <person name="Bentzer J."/>
            <person name="Ahren D."/>
            <person name="Johansson T."/>
            <person name="Persson P."/>
            <person name="Tunlid A."/>
        </authorList>
    </citation>
    <scope>NUCLEOTIDE SEQUENCE [LARGE SCALE GENOMIC DNA]</scope>
    <source>
        <strain evidence="2 3">CBS 406.79</strain>
    </source>
</reference>
<sequence>MIGLTASVAKRREIALRNNAAVSTVTERTTLTVDVMKPCYANAELLLQNQVLGVQLFEPIQTLWADGVNIAFRKGHIYIGISLERAWVKRTQRTRKTLLTPALTHARSRLRVIACVNSPHPSHIGGKMENRLRSVNSTAADTLVA</sequence>
<comment type="caution">
    <text evidence="2">The sequence shown here is derived from an EMBL/GenBank/DDBJ whole genome shotgun (WGS) entry which is preliminary data.</text>
</comment>
<gene>
    <name evidence="2" type="ORF">D9757_009514</name>
    <name evidence="1" type="ORF">D9757_013797</name>
</gene>
<protein>
    <submittedName>
        <fullName evidence="2">Uncharacterized protein</fullName>
    </submittedName>
</protein>
<evidence type="ECO:0000313" key="1">
    <source>
        <dbReference type="EMBL" id="KAF5352234.1"/>
    </source>
</evidence>
<dbReference type="AlphaFoldDB" id="A0A8H5H8E5"/>
<dbReference type="Proteomes" id="UP000518752">
    <property type="component" value="Unassembled WGS sequence"/>
</dbReference>
<name>A0A8H5H8E5_9AGAR</name>
<keyword evidence="3" id="KW-1185">Reference proteome</keyword>
<dbReference type="EMBL" id="JAACJN010000075">
    <property type="protein sequence ID" value="KAF5378643.1"/>
    <property type="molecule type" value="Genomic_DNA"/>
</dbReference>
<dbReference type="EMBL" id="JAACJN010000278">
    <property type="protein sequence ID" value="KAF5352234.1"/>
    <property type="molecule type" value="Genomic_DNA"/>
</dbReference>
<evidence type="ECO:0000313" key="3">
    <source>
        <dbReference type="Proteomes" id="UP000518752"/>
    </source>
</evidence>